<dbReference type="PANTHER" id="PTHR21301">
    <property type="entry name" value="REVERSE TRANSCRIPTASE"/>
    <property type="match status" value="1"/>
</dbReference>
<dbReference type="InterPro" id="IPR000477">
    <property type="entry name" value="RT_dom"/>
</dbReference>
<dbReference type="AlphaFoldDB" id="A0A085LQ31"/>
<feature type="domain" description="Reverse transcriptase" evidence="1">
    <location>
        <begin position="252"/>
        <end position="424"/>
    </location>
</feature>
<dbReference type="PANTHER" id="PTHR21301:SF11">
    <property type="entry name" value="GIY-YIG DOMAIN-CONTAINING PROTEIN"/>
    <property type="match status" value="1"/>
</dbReference>
<proteinExistence type="predicted"/>
<name>A0A085LQ31_9BILA</name>
<evidence type="ECO:0000259" key="1">
    <source>
        <dbReference type="PROSITE" id="PS50878"/>
    </source>
</evidence>
<organism evidence="2 3">
    <name type="scientific">Trichuris suis</name>
    <name type="common">pig whipworm</name>
    <dbReference type="NCBI Taxonomy" id="68888"/>
    <lineage>
        <taxon>Eukaryota</taxon>
        <taxon>Metazoa</taxon>
        <taxon>Ecdysozoa</taxon>
        <taxon>Nematoda</taxon>
        <taxon>Enoplea</taxon>
        <taxon>Dorylaimia</taxon>
        <taxon>Trichinellida</taxon>
        <taxon>Trichuridae</taxon>
        <taxon>Trichuris</taxon>
    </lineage>
</organism>
<dbReference type="EMBL" id="KL363341">
    <property type="protein sequence ID" value="KFD47077.1"/>
    <property type="molecule type" value="Genomic_DNA"/>
</dbReference>
<dbReference type="Proteomes" id="UP000030764">
    <property type="component" value="Unassembled WGS sequence"/>
</dbReference>
<dbReference type="PROSITE" id="PS50878">
    <property type="entry name" value="RT_POL"/>
    <property type="match status" value="1"/>
</dbReference>
<evidence type="ECO:0000313" key="3">
    <source>
        <dbReference type="Proteomes" id="UP000030764"/>
    </source>
</evidence>
<keyword evidence="3" id="KW-1185">Reference proteome</keyword>
<reference evidence="2 3" key="1">
    <citation type="journal article" date="2014" name="Nat. Genet.">
        <title>Genome and transcriptome of the porcine whipworm Trichuris suis.</title>
        <authorList>
            <person name="Jex A.R."/>
            <person name="Nejsum P."/>
            <person name="Schwarz E.M."/>
            <person name="Hu L."/>
            <person name="Young N.D."/>
            <person name="Hall R.S."/>
            <person name="Korhonen P.K."/>
            <person name="Liao S."/>
            <person name="Thamsborg S."/>
            <person name="Xia J."/>
            <person name="Xu P."/>
            <person name="Wang S."/>
            <person name="Scheerlinck J.P."/>
            <person name="Hofmann A."/>
            <person name="Sternberg P.W."/>
            <person name="Wang J."/>
            <person name="Gasser R.B."/>
        </authorList>
    </citation>
    <scope>NUCLEOTIDE SEQUENCE [LARGE SCALE GENOMIC DNA]</scope>
    <source>
        <strain evidence="2">DCEP-RM93M</strain>
    </source>
</reference>
<accession>A0A085LQ31</accession>
<evidence type="ECO:0000313" key="2">
    <source>
        <dbReference type="EMBL" id="KFD47077.1"/>
    </source>
</evidence>
<gene>
    <name evidence="2" type="ORF">M513_12065</name>
</gene>
<sequence>MALLRSTIRDHRRLLAGFRSASDTVCSHLSGQVDRALLSGLLNHIGSTRLAVRRAQQRDLDRKFAFLYYQETRAWDTLTGARRFQGHVATNERTAERGVVNLSSTALAEGDLAVLKKGLNFVPTPRHLPILDLIASTEHGLRSVDDQTATDIKQAISSLILGHRYGKANLLRSEYHIPKQLKSRTDIVITKAGKGNVVVVLDKSFYLDRMSALLNNTLYMPIQGDPAKNLHKTLKFLIQDFTQETGDETLTRIGKKLGHPSRYKCPEMYGLPKIHKVDIPFRPVVLSINSITSELGSYLKRLNRSLVGRQQSSVKNSRTFCTELKSINLAPTDIMVSYDVKDLFTSLPIPETLLVLLDLLSSDETLPQRTKLNPFHIVQLCSFCMLEANTFHFQGSFYKQKNGAPMGSPLSPVLAEVFMEYLER</sequence>
<protein>
    <recommendedName>
        <fullName evidence="1">Reverse transcriptase domain-containing protein</fullName>
    </recommendedName>
</protein>